<dbReference type="AlphaFoldDB" id="A0A375IK70"/>
<name>A0A375IK70_9BURK</name>
<evidence type="ECO:0008006" key="3">
    <source>
        <dbReference type="Google" id="ProtNLM"/>
    </source>
</evidence>
<reference evidence="1 2" key="1">
    <citation type="submission" date="2018-01" db="EMBL/GenBank/DDBJ databases">
        <authorList>
            <person name="Gaut B.S."/>
            <person name="Morton B.R."/>
            <person name="Clegg M.T."/>
            <person name="Duvall M.R."/>
        </authorList>
    </citation>
    <scope>NUCLEOTIDE SEQUENCE [LARGE SCALE GENOMIC DNA]</scope>
    <source>
        <strain evidence="1">Cupriavidus taiwanensis LMG 19425</strain>
        <plasmid evidence="2">Plasmid ii</plasmid>
    </source>
</reference>
<gene>
    <name evidence="1" type="ORF">CT19425_MP20198</name>
</gene>
<evidence type="ECO:0000313" key="2">
    <source>
        <dbReference type="Proteomes" id="UP000255505"/>
    </source>
</evidence>
<geneLocation type="plasmid" evidence="1">
    <name>II</name>
</geneLocation>
<organism evidence="1 2">
    <name type="scientific">Cupriavidus taiwanensis</name>
    <dbReference type="NCBI Taxonomy" id="164546"/>
    <lineage>
        <taxon>Bacteria</taxon>
        <taxon>Pseudomonadati</taxon>
        <taxon>Pseudomonadota</taxon>
        <taxon>Betaproteobacteria</taxon>
        <taxon>Burkholderiales</taxon>
        <taxon>Burkholderiaceae</taxon>
        <taxon>Cupriavidus</taxon>
    </lineage>
</organism>
<dbReference type="EMBL" id="LT991977">
    <property type="protein sequence ID" value="SPK74488.1"/>
    <property type="molecule type" value="Genomic_DNA"/>
</dbReference>
<dbReference type="Proteomes" id="UP000255505">
    <property type="component" value="Plasmid II"/>
</dbReference>
<protein>
    <recommendedName>
        <fullName evidence="3">Oxalate:formate antiporter</fullName>
    </recommendedName>
</protein>
<dbReference type="RefSeq" id="WP_115664049.1">
    <property type="nucleotide sequence ID" value="NZ_JAYMSA010000004.1"/>
</dbReference>
<sequence>MEVALLVALGLALIAVGVGVTTLLATRLPMDVLVTAQDHGRFAGLGSNQHSDGVGRASTSRIVPSAGELAYA</sequence>
<accession>A0A375IK70</accession>
<proteinExistence type="predicted"/>
<evidence type="ECO:0000313" key="1">
    <source>
        <dbReference type="EMBL" id="SPK74488.1"/>
    </source>
</evidence>
<keyword evidence="1" id="KW-0614">Plasmid</keyword>